<dbReference type="RefSeq" id="WP_148597727.1">
    <property type="nucleotide sequence ID" value="NZ_CP042997.1"/>
</dbReference>
<feature type="domain" description="GTPase-associated protein 1 N-terminal" evidence="1">
    <location>
        <begin position="3"/>
        <end position="125"/>
    </location>
</feature>
<dbReference type="InterPro" id="IPR045402">
    <property type="entry name" value="GAP1-N2"/>
</dbReference>
<dbReference type="Proteomes" id="UP000324233">
    <property type="component" value="Chromosome"/>
</dbReference>
<sequence>MWAEHAIFTSILRQGRGGYHLVARSPGLLDDEARAISRWSPSHGSLLLDADNPAGVSFYPLPGGRFALARSCEGPPEYSGRGGRQLYTHTMVLDEAGLRSVGWQPLAVYHNALAVGALLYEPSPPTSLRPLRLPDLHIPLGTSDWEARAAERRLPDLKPLRERLLAGRAVQVAHEGDRMALAECLLGTLPPAAVGNVSFAASLRPSTVRPFLLSIVAPDALANGAAHAGAAGASSTR</sequence>
<keyword evidence="3" id="KW-1185">Reference proteome</keyword>
<evidence type="ECO:0000259" key="1">
    <source>
        <dbReference type="Pfam" id="PF20013"/>
    </source>
</evidence>
<evidence type="ECO:0000313" key="2">
    <source>
        <dbReference type="EMBL" id="QEH38267.1"/>
    </source>
</evidence>
<protein>
    <recommendedName>
        <fullName evidence="1">GTPase-associated protein 1 N-terminal domain-containing protein</fullName>
    </recommendedName>
</protein>
<reference evidence="2 3" key="1">
    <citation type="submission" date="2019-08" db="EMBL/GenBank/DDBJ databases">
        <title>Deep-cultivation of Planctomycetes and their phenomic and genomic characterization uncovers novel biology.</title>
        <authorList>
            <person name="Wiegand S."/>
            <person name="Jogler M."/>
            <person name="Boedeker C."/>
            <person name="Pinto D."/>
            <person name="Vollmers J."/>
            <person name="Rivas-Marin E."/>
            <person name="Kohn T."/>
            <person name="Peeters S.H."/>
            <person name="Heuer A."/>
            <person name="Rast P."/>
            <person name="Oberbeckmann S."/>
            <person name="Bunk B."/>
            <person name="Jeske O."/>
            <person name="Meyerdierks A."/>
            <person name="Storesund J.E."/>
            <person name="Kallscheuer N."/>
            <person name="Luecker S."/>
            <person name="Lage O.M."/>
            <person name="Pohl T."/>
            <person name="Merkel B.J."/>
            <person name="Hornburger P."/>
            <person name="Mueller R.-W."/>
            <person name="Bruemmer F."/>
            <person name="Labrenz M."/>
            <person name="Spormann A.M."/>
            <person name="Op den Camp H."/>
            <person name="Overmann J."/>
            <person name="Amann R."/>
            <person name="Jetten M.S.M."/>
            <person name="Mascher T."/>
            <person name="Medema M.H."/>
            <person name="Devos D.P."/>
            <person name="Kaster A.-K."/>
            <person name="Ovreas L."/>
            <person name="Rohde M."/>
            <person name="Galperin M.Y."/>
            <person name="Jogler C."/>
        </authorList>
    </citation>
    <scope>NUCLEOTIDE SEQUENCE [LARGE SCALE GENOMIC DNA]</scope>
    <source>
        <strain evidence="2 3">OJF2</strain>
    </source>
</reference>
<dbReference type="EMBL" id="CP042997">
    <property type="protein sequence ID" value="QEH38267.1"/>
    <property type="molecule type" value="Genomic_DNA"/>
</dbReference>
<organism evidence="2 3">
    <name type="scientific">Aquisphaera giovannonii</name>
    <dbReference type="NCBI Taxonomy" id="406548"/>
    <lineage>
        <taxon>Bacteria</taxon>
        <taxon>Pseudomonadati</taxon>
        <taxon>Planctomycetota</taxon>
        <taxon>Planctomycetia</taxon>
        <taxon>Isosphaerales</taxon>
        <taxon>Isosphaeraceae</taxon>
        <taxon>Aquisphaera</taxon>
    </lineage>
</organism>
<evidence type="ECO:0000313" key="3">
    <source>
        <dbReference type="Proteomes" id="UP000324233"/>
    </source>
</evidence>
<gene>
    <name evidence="2" type="ORF">OJF2_68650</name>
</gene>
<accession>A0A5B9WCL7</accession>
<proteinExistence type="predicted"/>
<name>A0A5B9WCL7_9BACT</name>
<dbReference type="Pfam" id="PF20013">
    <property type="entry name" value="GAP1-N2"/>
    <property type="match status" value="1"/>
</dbReference>
<dbReference type="AlphaFoldDB" id="A0A5B9WCL7"/>
<dbReference type="KEGG" id="agv:OJF2_68650"/>
<dbReference type="OrthoDB" id="271226at2"/>